<evidence type="ECO:0000259" key="1">
    <source>
        <dbReference type="Pfam" id="PF00561"/>
    </source>
</evidence>
<dbReference type="PANTHER" id="PTHR43433">
    <property type="entry name" value="HYDROLASE, ALPHA/BETA FOLD FAMILY PROTEIN"/>
    <property type="match status" value="1"/>
</dbReference>
<dbReference type="EMBL" id="FNAE01000001">
    <property type="protein sequence ID" value="SDD34711.1"/>
    <property type="molecule type" value="Genomic_DNA"/>
</dbReference>
<name>A0A1G6U070_9GAMM</name>
<proteinExistence type="predicted"/>
<dbReference type="GO" id="GO:0016787">
    <property type="term" value="F:hydrolase activity"/>
    <property type="evidence" value="ECO:0007669"/>
    <property type="project" value="UniProtKB-KW"/>
</dbReference>
<reference evidence="3 4" key="1">
    <citation type="submission" date="2016-10" db="EMBL/GenBank/DDBJ databases">
        <authorList>
            <person name="de Groot N.N."/>
        </authorList>
    </citation>
    <scope>NUCLEOTIDE SEQUENCE [LARGE SCALE GENOMIC DNA]</scope>
    <source>
        <strain evidence="3 4">JCM 10630</strain>
    </source>
</reference>
<dbReference type="PANTHER" id="PTHR43433:SF5">
    <property type="entry name" value="AB HYDROLASE-1 DOMAIN-CONTAINING PROTEIN"/>
    <property type="match status" value="1"/>
</dbReference>
<dbReference type="SUPFAM" id="SSF53474">
    <property type="entry name" value="alpha/beta-Hydrolases"/>
    <property type="match status" value="1"/>
</dbReference>
<keyword evidence="5" id="KW-1185">Reference proteome</keyword>
<dbReference type="Gene3D" id="3.40.50.1820">
    <property type="entry name" value="alpha/beta hydrolase"/>
    <property type="match status" value="1"/>
</dbReference>
<sequence length="272" mass="30288">MDFSEYGNPKGKPVVYFHGVPGSPHESSIYDAPAREHGLRVLCFDRFAIDRAISGADYYRHIAQAINEKTQGAQLDVIGFSLGAHAALEVSALMPGQIRSLHLVSAAAPLDGGYFLNEMAGKAVFSMAKRNPGLFQWLVKWQALLAKRAPQMLFRMLFASAQGQDRELVKSPEFRALICQVLRQCFAQGTTGYTRDIQQYLQPWAASAFASEANVCLWHGTEDNWSPFGMSEHLAERLPRNARIERMEGLSHYSCLYAAAPMICARLDKEKS</sequence>
<dbReference type="EMBL" id="JAWXXP010000001">
    <property type="protein sequence ID" value="MDX5991423.1"/>
    <property type="molecule type" value="Genomic_DNA"/>
</dbReference>
<dbReference type="AlphaFoldDB" id="A0A1G6U070"/>
<evidence type="ECO:0000313" key="5">
    <source>
        <dbReference type="Proteomes" id="UP001278050"/>
    </source>
</evidence>
<protein>
    <submittedName>
        <fullName evidence="2">Alpha/beta hydrolase</fullName>
    </submittedName>
    <submittedName>
        <fullName evidence="3">Pimeloyl-ACP methyl ester carboxylesterase</fullName>
    </submittedName>
</protein>
<dbReference type="RefSeq" id="WP_074675196.1">
    <property type="nucleotide sequence ID" value="NZ_CBCSET010000001.1"/>
</dbReference>
<feature type="domain" description="AB hydrolase-1" evidence="1">
    <location>
        <begin position="12"/>
        <end position="256"/>
    </location>
</feature>
<dbReference type="Proteomes" id="UP001278050">
    <property type="component" value="Unassembled WGS sequence"/>
</dbReference>
<dbReference type="InterPro" id="IPR000073">
    <property type="entry name" value="AB_hydrolase_1"/>
</dbReference>
<dbReference type="Proteomes" id="UP000182413">
    <property type="component" value="Unassembled WGS sequence"/>
</dbReference>
<reference evidence="2 5" key="2">
    <citation type="submission" date="2023-11" db="EMBL/GenBank/DDBJ databases">
        <title>MicrobeMod: A computational toolkit for identifying prokaryotic methylation and restriction-modification with nanopore sequencing.</title>
        <authorList>
            <person name="Crits-Christoph A."/>
            <person name="Kang S.C."/>
            <person name="Lee H."/>
            <person name="Ostrov N."/>
        </authorList>
    </citation>
    <scope>NUCLEOTIDE SEQUENCE [LARGE SCALE GENOMIC DNA]</scope>
    <source>
        <strain evidence="2 5">ATCC BAA-571</strain>
    </source>
</reference>
<evidence type="ECO:0000313" key="4">
    <source>
        <dbReference type="Proteomes" id="UP000182413"/>
    </source>
</evidence>
<evidence type="ECO:0000313" key="2">
    <source>
        <dbReference type="EMBL" id="MDX5991423.1"/>
    </source>
</evidence>
<dbReference type="Pfam" id="PF00561">
    <property type="entry name" value="Abhydrolase_1"/>
    <property type="match status" value="1"/>
</dbReference>
<keyword evidence="2" id="KW-0378">Hydrolase</keyword>
<evidence type="ECO:0000313" key="3">
    <source>
        <dbReference type="EMBL" id="SDD34711.1"/>
    </source>
</evidence>
<organism evidence="3 4">
    <name type="scientific">Ectopseudomonas alcaliphila</name>
    <dbReference type="NCBI Taxonomy" id="101564"/>
    <lineage>
        <taxon>Bacteria</taxon>
        <taxon>Pseudomonadati</taxon>
        <taxon>Pseudomonadota</taxon>
        <taxon>Gammaproteobacteria</taxon>
        <taxon>Pseudomonadales</taxon>
        <taxon>Pseudomonadaceae</taxon>
        <taxon>Ectopseudomonas</taxon>
    </lineage>
</organism>
<gene>
    <name evidence="3" type="ORF">SAMN05216575_101374</name>
    <name evidence="2" type="ORF">SIM71_05110</name>
</gene>
<accession>A0A1G6U070</accession>
<dbReference type="OrthoDB" id="9779853at2"/>
<dbReference type="InterPro" id="IPR029058">
    <property type="entry name" value="AB_hydrolase_fold"/>
</dbReference>
<dbReference type="InterPro" id="IPR050471">
    <property type="entry name" value="AB_hydrolase"/>
</dbReference>